<dbReference type="InterPro" id="IPR004147">
    <property type="entry name" value="ABC1_dom"/>
</dbReference>
<dbReference type="SUPFAM" id="SSF56112">
    <property type="entry name" value="Protein kinase-like (PK-like)"/>
    <property type="match status" value="1"/>
</dbReference>
<dbReference type="FunCoup" id="A0A2V0NPK9">
    <property type="interactions" value="1783"/>
</dbReference>
<sequence length="394" mass="42519">MLWKNHKGTLNTPLNNPRVVFPEFNYQWLVDEIKENLPRELNFQHEAANAERCRANFASAKSRLGDRVHIPETHPRLSSRRVLTMEFISGARVTDAPALAALGVPRPRVAALVSEAFNEMIFVHGDVHCDPHAANMLVRLGPDGREQLVLLDHGLYKRLDDGFRAEYAALWRSLVFGDAGGIKNGPGSRRAAGLGFGRLLACRGGEGLRRLWAGDIVDKRIDHLTLPKTDRDKEMLQGYAQVYMREIGDLLLRMPRPLLLLLKTNDCLRSVDGALGSPLNTVVMTARECTRALSDIRSARSPGLRSALAAWLDAAHVEAVVAAMRAASAWAALRRAVWGAPGPRGGRAAPAAAAAAAAEAAGEGDGAALPRLQKLPAEFVAATNDAGARVAAAA</sequence>
<dbReference type="GO" id="GO:0055088">
    <property type="term" value="P:lipid homeostasis"/>
    <property type="evidence" value="ECO:0007669"/>
    <property type="project" value="TreeGrafter"/>
</dbReference>
<dbReference type="GO" id="GO:0007005">
    <property type="term" value="P:mitochondrion organization"/>
    <property type="evidence" value="ECO:0007669"/>
    <property type="project" value="TreeGrafter"/>
</dbReference>
<dbReference type="PANTHER" id="PTHR43173">
    <property type="entry name" value="ABC1 FAMILY PROTEIN"/>
    <property type="match status" value="1"/>
</dbReference>
<reference evidence="2 3" key="1">
    <citation type="journal article" date="2018" name="Sci. Rep.">
        <title>Raphidocelis subcapitata (=Pseudokirchneriella subcapitata) provides an insight into genome evolution and environmental adaptations in the Sphaeropleales.</title>
        <authorList>
            <person name="Suzuki S."/>
            <person name="Yamaguchi H."/>
            <person name="Nakajima N."/>
            <person name="Kawachi M."/>
        </authorList>
    </citation>
    <scope>NUCLEOTIDE SEQUENCE [LARGE SCALE GENOMIC DNA]</scope>
    <source>
        <strain evidence="2 3">NIES-35</strain>
    </source>
</reference>
<dbReference type="Proteomes" id="UP000247498">
    <property type="component" value="Unassembled WGS sequence"/>
</dbReference>
<dbReference type="InterPro" id="IPR011009">
    <property type="entry name" value="Kinase-like_dom_sf"/>
</dbReference>
<evidence type="ECO:0000313" key="2">
    <source>
        <dbReference type="EMBL" id="GBF89209.1"/>
    </source>
</evidence>
<comment type="caution">
    <text evidence="2">The sequence shown here is derived from an EMBL/GenBank/DDBJ whole genome shotgun (WGS) entry which is preliminary data.</text>
</comment>
<feature type="domain" description="ABC1 atypical kinase-like" evidence="1">
    <location>
        <begin position="18"/>
        <end position="183"/>
    </location>
</feature>
<dbReference type="STRING" id="307507.A0A2V0NPK9"/>
<keyword evidence="3" id="KW-1185">Reference proteome</keyword>
<gene>
    <name evidence="2" type="ORF">Rsub_01926</name>
</gene>
<dbReference type="PANTHER" id="PTHR43173:SF19">
    <property type="entry name" value="AARF DOMAIN-CONTAINING PROTEIN KINASE 1"/>
    <property type="match status" value="1"/>
</dbReference>
<evidence type="ECO:0000259" key="1">
    <source>
        <dbReference type="Pfam" id="PF03109"/>
    </source>
</evidence>
<dbReference type="EMBL" id="BDRX01000008">
    <property type="protein sequence ID" value="GBF89209.1"/>
    <property type="molecule type" value="Genomic_DNA"/>
</dbReference>
<organism evidence="2 3">
    <name type="scientific">Raphidocelis subcapitata</name>
    <dbReference type="NCBI Taxonomy" id="307507"/>
    <lineage>
        <taxon>Eukaryota</taxon>
        <taxon>Viridiplantae</taxon>
        <taxon>Chlorophyta</taxon>
        <taxon>core chlorophytes</taxon>
        <taxon>Chlorophyceae</taxon>
        <taxon>CS clade</taxon>
        <taxon>Sphaeropleales</taxon>
        <taxon>Selenastraceae</taxon>
        <taxon>Raphidocelis</taxon>
    </lineage>
</organism>
<dbReference type="OrthoDB" id="427480at2759"/>
<dbReference type="InterPro" id="IPR051130">
    <property type="entry name" value="Mito_struct-func_regulator"/>
</dbReference>
<protein>
    <recommendedName>
        <fullName evidence="1">ABC1 atypical kinase-like domain-containing protein</fullName>
    </recommendedName>
</protein>
<name>A0A2V0NPK9_9CHLO</name>
<dbReference type="GO" id="GO:0005743">
    <property type="term" value="C:mitochondrial inner membrane"/>
    <property type="evidence" value="ECO:0007669"/>
    <property type="project" value="TreeGrafter"/>
</dbReference>
<dbReference type="AlphaFoldDB" id="A0A2V0NPK9"/>
<dbReference type="Pfam" id="PF03109">
    <property type="entry name" value="ABC1"/>
    <property type="match status" value="1"/>
</dbReference>
<accession>A0A2V0NPK9</accession>
<evidence type="ECO:0000313" key="3">
    <source>
        <dbReference type="Proteomes" id="UP000247498"/>
    </source>
</evidence>
<proteinExistence type="predicted"/>
<dbReference type="InParanoid" id="A0A2V0NPK9"/>